<keyword evidence="1" id="KW-1133">Transmembrane helix</keyword>
<accession>A0A915HN36</accession>
<protein>
    <submittedName>
        <fullName evidence="3">Uncharacterized protein</fullName>
    </submittedName>
</protein>
<organism evidence="2 3">
    <name type="scientific">Romanomermis culicivorax</name>
    <name type="common">Nematode worm</name>
    <dbReference type="NCBI Taxonomy" id="13658"/>
    <lineage>
        <taxon>Eukaryota</taxon>
        <taxon>Metazoa</taxon>
        <taxon>Ecdysozoa</taxon>
        <taxon>Nematoda</taxon>
        <taxon>Enoplea</taxon>
        <taxon>Dorylaimia</taxon>
        <taxon>Mermithida</taxon>
        <taxon>Mermithoidea</taxon>
        <taxon>Mermithidae</taxon>
        <taxon>Romanomermis</taxon>
    </lineage>
</organism>
<feature type="transmembrane region" description="Helical" evidence="1">
    <location>
        <begin position="78"/>
        <end position="96"/>
    </location>
</feature>
<sequence>MKRNISQCEQDFYVDKNEFSEIPSFGLSCPNEVCSNAGIKSRVRRLNVHNDQVAIRMDGTSRILIQSLYPFLCAELHLFYFLMLFVINAILFINSINVTKHQKLTRGFE</sequence>
<proteinExistence type="predicted"/>
<evidence type="ECO:0000256" key="1">
    <source>
        <dbReference type="SAM" id="Phobius"/>
    </source>
</evidence>
<dbReference type="Proteomes" id="UP000887565">
    <property type="component" value="Unplaced"/>
</dbReference>
<keyword evidence="1" id="KW-0812">Transmembrane</keyword>
<dbReference type="WBParaSite" id="nRc.2.0.1.t02916-RA">
    <property type="protein sequence ID" value="nRc.2.0.1.t02916-RA"/>
    <property type="gene ID" value="nRc.2.0.1.g02916"/>
</dbReference>
<evidence type="ECO:0000313" key="2">
    <source>
        <dbReference type="Proteomes" id="UP000887565"/>
    </source>
</evidence>
<dbReference type="AlphaFoldDB" id="A0A915HN36"/>
<reference evidence="3" key="1">
    <citation type="submission" date="2022-11" db="UniProtKB">
        <authorList>
            <consortium name="WormBaseParasite"/>
        </authorList>
    </citation>
    <scope>IDENTIFICATION</scope>
</reference>
<keyword evidence="1" id="KW-0472">Membrane</keyword>
<name>A0A915HN36_ROMCU</name>
<evidence type="ECO:0000313" key="3">
    <source>
        <dbReference type="WBParaSite" id="nRc.2.0.1.t02916-RA"/>
    </source>
</evidence>
<keyword evidence="2" id="KW-1185">Reference proteome</keyword>